<accession>A0A7I4AXJ7</accession>
<dbReference type="AlphaFoldDB" id="A0A7I4AXJ7"/>
<dbReference type="InParanoid" id="A0A7I4AXJ7"/>
<dbReference type="EMBL" id="ABEU02000014">
    <property type="status" value="NOT_ANNOTATED_CDS"/>
    <property type="molecule type" value="Genomic_DNA"/>
</dbReference>
<dbReference type="EnsemblPlants" id="Pp3c14_25510V3.2">
    <property type="protein sequence ID" value="Pp3c14_25510V3.2"/>
    <property type="gene ID" value="Pp3c14_25510"/>
</dbReference>
<dbReference type="Gramene" id="Pp3c14_25510V3.2">
    <property type="protein sequence ID" value="Pp3c14_25510V3.2"/>
    <property type="gene ID" value="Pp3c14_25510"/>
</dbReference>
<reference evidence="1 2" key="2">
    <citation type="journal article" date="2018" name="Plant J.">
        <title>The Physcomitrella patens chromosome-scale assembly reveals moss genome structure and evolution.</title>
        <authorList>
            <person name="Lang D."/>
            <person name="Ullrich K.K."/>
            <person name="Murat F."/>
            <person name="Fuchs J."/>
            <person name="Jenkins J."/>
            <person name="Haas F.B."/>
            <person name="Piednoel M."/>
            <person name="Gundlach H."/>
            <person name="Van Bel M."/>
            <person name="Meyberg R."/>
            <person name="Vives C."/>
            <person name="Morata J."/>
            <person name="Symeonidi A."/>
            <person name="Hiss M."/>
            <person name="Muchero W."/>
            <person name="Kamisugi Y."/>
            <person name="Saleh O."/>
            <person name="Blanc G."/>
            <person name="Decker E.L."/>
            <person name="van Gessel N."/>
            <person name="Grimwood J."/>
            <person name="Hayes R.D."/>
            <person name="Graham S.W."/>
            <person name="Gunter L.E."/>
            <person name="McDaniel S.F."/>
            <person name="Hoernstein S.N.W."/>
            <person name="Larsson A."/>
            <person name="Li F.W."/>
            <person name="Perroud P.F."/>
            <person name="Phillips J."/>
            <person name="Ranjan P."/>
            <person name="Rokshar D.S."/>
            <person name="Rothfels C.J."/>
            <person name="Schneider L."/>
            <person name="Shu S."/>
            <person name="Stevenson D.W."/>
            <person name="Thummler F."/>
            <person name="Tillich M."/>
            <person name="Villarreal Aguilar J.C."/>
            <person name="Widiez T."/>
            <person name="Wong G.K."/>
            <person name="Wymore A."/>
            <person name="Zhang Y."/>
            <person name="Zimmer A.D."/>
            <person name="Quatrano R.S."/>
            <person name="Mayer K.F.X."/>
            <person name="Goodstein D."/>
            <person name="Casacuberta J.M."/>
            <person name="Vandepoele K."/>
            <person name="Reski R."/>
            <person name="Cuming A.C."/>
            <person name="Tuskan G.A."/>
            <person name="Maumus F."/>
            <person name="Salse J."/>
            <person name="Schmutz J."/>
            <person name="Rensing S.A."/>
        </authorList>
    </citation>
    <scope>NUCLEOTIDE SEQUENCE [LARGE SCALE GENOMIC DNA]</scope>
    <source>
        <strain evidence="1 2">cv. Gransden 2004</strain>
    </source>
</reference>
<organism evidence="1 2">
    <name type="scientific">Physcomitrium patens</name>
    <name type="common">Spreading-leaved earth moss</name>
    <name type="synonym">Physcomitrella patens</name>
    <dbReference type="NCBI Taxonomy" id="3218"/>
    <lineage>
        <taxon>Eukaryota</taxon>
        <taxon>Viridiplantae</taxon>
        <taxon>Streptophyta</taxon>
        <taxon>Embryophyta</taxon>
        <taxon>Bryophyta</taxon>
        <taxon>Bryophytina</taxon>
        <taxon>Bryopsida</taxon>
        <taxon>Funariidae</taxon>
        <taxon>Funariales</taxon>
        <taxon>Funariaceae</taxon>
        <taxon>Physcomitrium</taxon>
    </lineage>
</organism>
<dbReference type="Proteomes" id="UP000006727">
    <property type="component" value="Chromosome 14"/>
</dbReference>
<protein>
    <submittedName>
        <fullName evidence="1">Uncharacterized protein</fullName>
    </submittedName>
</protein>
<keyword evidence="2" id="KW-1185">Reference proteome</keyword>
<dbReference type="Gramene" id="Pp3c14_25510V3.1">
    <property type="protein sequence ID" value="Pp3c14_25510V3.1"/>
    <property type="gene ID" value="Pp3c14_25510"/>
</dbReference>
<proteinExistence type="predicted"/>
<reference evidence="1" key="3">
    <citation type="submission" date="2020-12" db="UniProtKB">
        <authorList>
            <consortium name="EnsemblPlants"/>
        </authorList>
    </citation>
    <scope>IDENTIFICATION</scope>
</reference>
<reference evidence="1 2" key="1">
    <citation type="journal article" date="2008" name="Science">
        <title>The Physcomitrella genome reveals evolutionary insights into the conquest of land by plants.</title>
        <authorList>
            <person name="Rensing S."/>
            <person name="Lang D."/>
            <person name="Zimmer A."/>
            <person name="Terry A."/>
            <person name="Salamov A."/>
            <person name="Shapiro H."/>
            <person name="Nishiyama T."/>
            <person name="Perroud P.-F."/>
            <person name="Lindquist E."/>
            <person name="Kamisugi Y."/>
            <person name="Tanahashi T."/>
            <person name="Sakakibara K."/>
            <person name="Fujita T."/>
            <person name="Oishi K."/>
            <person name="Shin-I T."/>
            <person name="Kuroki Y."/>
            <person name="Toyoda A."/>
            <person name="Suzuki Y."/>
            <person name="Hashimoto A."/>
            <person name="Yamaguchi K."/>
            <person name="Sugano A."/>
            <person name="Kohara Y."/>
            <person name="Fujiyama A."/>
            <person name="Anterola A."/>
            <person name="Aoki S."/>
            <person name="Ashton N."/>
            <person name="Barbazuk W.B."/>
            <person name="Barker E."/>
            <person name="Bennetzen J."/>
            <person name="Bezanilla M."/>
            <person name="Blankenship R."/>
            <person name="Cho S.H."/>
            <person name="Dutcher S."/>
            <person name="Estelle M."/>
            <person name="Fawcett J.A."/>
            <person name="Gundlach H."/>
            <person name="Hanada K."/>
            <person name="Heyl A."/>
            <person name="Hicks K.A."/>
            <person name="Hugh J."/>
            <person name="Lohr M."/>
            <person name="Mayer K."/>
            <person name="Melkozernov A."/>
            <person name="Murata T."/>
            <person name="Nelson D."/>
            <person name="Pils B."/>
            <person name="Prigge M."/>
            <person name="Reiss B."/>
            <person name="Renner T."/>
            <person name="Rombauts S."/>
            <person name="Rushton P."/>
            <person name="Sanderfoot A."/>
            <person name="Schween G."/>
            <person name="Shiu S.-H."/>
            <person name="Stueber K."/>
            <person name="Theodoulou F.L."/>
            <person name="Tu H."/>
            <person name="Van de Peer Y."/>
            <person name="Verrier P.J."/>
            <person name="Waters E."/>
            <person name="Wood A."/>
            <person name="Yang L."/>
            <person name="Cove D."/>
            <person name="Cuming A."/>
            <person name="Hasebe M."/>
            <person name="Lucas S."/>
            <person name="Mishler D.B."/>
            <person name="Reski R."/>
            <person name="Grigoriev I."/>
            <person name="Quatrano R.S."/>
            <person name="Boore J.L."/>
        </authorList>
    </citation>
    <scope>NUCLEOTIDE SEQUENCE [LARGE SCALE GENOMIC DNA]</scope>
    <source>
        <strain evidence="1 2">cv. Gransden 2004</strain>
    </source>
</reference>
<evidence type="ECO:0000313" key="1">
    <source>
        <dbReference type="EnsemblPlants" id="Pp3c14_25510V3.1"/>
    </source>
</evidence>
<name>A0A7I4AXJ7_PHYPA</name>
<dbReference type="EnsemblPlants" id="Pp3c14_25510V3.1">
    <property type="protein sequence ID" value="Pp3c14_25510V3.1"/>
    <property type="gene ID" value="Pp3c14_25510"/>
</dbReference>
<sequence>MQWDAFSSMWVLTYFPIAGTVRSSGLGNFIAFGQTFNGWVYRM</sequence>
<evidence type="ECO:0000313" key="2">
    <source>
        <dbReference type="Proteomes" id="UP000006727"/>
    </source>
</evidence>